<evidence type="ECO:0000256" key="1">
    <source>
        <dbReference type="ARBA" id="ARBA00004651"/>
    </source>
</evidence>
<dbReference type="RefSeq" id="WP_249466134.1">
    <property type="nucleotide sequence ID" value="NZ_CP091196.1"/>
</dbReference>
<feature type="transmembrane region" description="Helical" evidence="8">
    <location>
        <begin position="175"/>
        <end position="192"/>
    </location>
</feature>
<evidence type="ECO:0000256" key="8">
    <source>
        <dbReference type="RuleBase" id="RU363041"/>
    </source>
</evidence>
<feature type="transmembrane region" description="Helical" evidence="8">
    <location>
        <begin position="6"/>
        <end position="26"/>
    </location>
</feature>
<keyword evidence="3" id="KW-0813">Transport</keyword>
<protein>
    <recommendedName>
        <fullName evidence="8">Probable membrane transporter protein</fullName>
    </recommendedName>
</protein>
<keyword evidence="6 8" id="KW-1133">Transmembrane helix</keyword>
<dbReference type="EMBL" id="CP091196">
    <property type="protein sequence ID" value="UQS25256.1"/>
    <property type="molecule type" value="Genomic_DNA"/>
</dbReference>
<evidence type="ECO:0000313" key="9">
    <source>
        <dbReference type="EMBL" id="UQS25256.1"/>
    </source>
</evidence>
<organism evidence="9 10">
    <name type="scientific">Amycolatopsis thermalba</name>
    <dbReference type="NCBI Taxonomy" id="944492"/>
    <lineage>
        <taxon>Bacteria</taxon>
        <taxon>Bacillati</taxon>
        <taxon>Actinomycetota</taxon>
        <taxon>Actinomycetes</taxon>
        <taxon>Pseudonocardiales</taxon>
        <taxon>Pseudonocardiaceae</taxon>
        <taxon>Amycolatopsis</taxon>
    </lineage>
</organism>
<comment type="similarity">
    <text evidence="2 8">Belongs to the 4-toluene sulfonate uptake permease (TSUP) (TC 2.A.102) family.</text>
</comment>
<proteinExistence type="inferred from homology"/>
<feature type="transmembrane region" description="Helical" evidence="8">
    <location>
        <begin position="198"/>
        <end position="220"/>
    </location>
</feature>
<dbReference type="Pfam" id="PF01925">
    <property type="entry name" value="TauE"/>
    <property type="match status" value="1"/>
</dbReference>
<feature type="transmembrane region" description="Helical" evidence="8">
    <location>
        <begin position="79"/>
        <end position="101"/>
    </location>
</feature>
<evidence type="ECO:0000256" key="4">
    <source>
        <dbReference type="ARBA" id="ARBA00022475"/>
    </source>
</evidence>
<reference evidence="9" key="1">
    <citation type="submission" date="2022-01" db="EMBL/GenBank/DDBJ databases">
        <title>PSI-footprinting approach for the identification of protein synthesis inhibitor producers.</title>
        <authorList>
            <person name="Handel F."/>
            <person name="Kulik A."/>
            <person name="Wex K.W."/>
            <person name="Berscheid A."/>
            <person name="Saur J.S."/>
            <person name="Winkler A."/>
            <person name="Wibberg D."/>
            <person name="Kalinowski J."/>
            <person name="Broetz-Oesterhelt H."/>
            <person name="Mast Y."/>
        </authorList>
    </citation>
    <scope>NUCLEOTIDE SEQUENCE</scope>
    <source>
        <strain evidence="9">KNN 49.3e</strain>
    </source>
</reference>
<keyword evidence="4 8" id="KW-1003">Cell membrane</keyword>
<dbReference type="InterPro" id="IPR052017">
    <property type="entry name" value="TSUP"/>
</dbReference>
<gene>
    <name evidence="9" type="ORF">L1857_21810</name>
</gene>
<feature type="transmembrane region" description="Helical" evidence="8">
    <location>
        <begin position="108"/>
        <end position="127"/>
    </location>
</feature>
<evidence type="ECO:0000256" key="2">
    <source>
        <dbReference type="ARBA" id="ARBA00009142"/>
    </source>
</evidence>
<evidence type="ECO:0000256" key="5">
    <source>
        <dbReference type="ARBA" id="ARBA00022692"/>
    </source>
</evidence>
<dbReference type="PANTHER" id="PTHR30269">
    <property type="entry name" value="TRANSMEMBRANE PROTEIN YFCA"/>
    <property type="match status" value="1"/>
</dbReference>
<dbReference type="InterPro" id="IPR002781">
    <property type="entry name" value="TM_pro_TauE-like"/>
</dbReference>
<comment type="subcellular location">
    <subcellularLocation>
        <location evidence="1 8">Cell membrane</location>
        <topology evidence="1 8">Multi-pass membrane protein</topology>
    </subcellularLocation>
</comment>
<evidence type="ECO:0000256" key="7">
    <source>
        <dbReference type="ARBA" id="ARBA00023136"/>
    </source>
</evidence>
<evidence type="ECO:0000256" key="6">
    <source>
        <dbReference type="ARBA" id="ARBA00022989"/>
    </source>
</evidence>
<keyword evidence="7 8" id="KW-0472">Membrane</keyword>
<keyword evidence="5 8" id="KW-0812">Transmembrane</keyword>
<keyword evidence="10" id="KW-1185">Reference proteome</keyword>
<dbReference type="PANTHER" id="PTHR30269:SF37">
    <property type="entry name" value="MEMBRANE TRANSPORTER PROTEIN"/>
    <property type="match status" value="1"/>
</dbReference>
<name>A0ABY4NYT6_9PSEU</name>
<feature type="transmembrane region" description="Helical" evidence="8">
    <location>
        <begin position="232"/>
        <end position="250"/>
    </location>
</feature>
<feature type="transmembrane region" description="Helical" evidence="8">
    <location>
        <begin position="139"/>
        <end position="163"/>
    </location>
</feature>
<accession>A0ABY4NYT6</accession>
<evidence type="ECO:0000256" key="3">
    <source>
        <dbReference type="ARBA" id="ARBA00022448"/>
    </source>
</evidence>
<feature type="transmembrane region" description="Helical" evidence="8">
    <location>
        <begin position="38"/>
        <end position="59"/>
    </location>
</feature>
<dbReference type="Proteomes" id="UP000830158">
    <property type="component" value="Chromosome"/>
</dbReference>
<evidence type="ECO:0000313" key="10">
    <source>
        <dbReference type="Proteomes" id="UP000830158"/>
    </source>
</evidence>
<sequence length="251" mass="24996">MTAPTFWQLPVAAMAFAVGALVLGGVIRGYAGFGASTVWVGCLCLVLPPSAVVPSTLLLEVASSAALAPRVWPDAHRPSLRWLLAGTLAGLPAGIWALAALPVHATRLAVGLVVGVSALALAVTRRTRPLGGPARTGGAGVLFGLLNGACGVGGPPVVLMYLASPLPIAVSRASLVVFFLAADLLTVAAAGAGGLLGWAVLAQTALFLPIALTGVALGGWAYRRAAGDVRQIVLGILAVVSLGLVAQAVVA</sequence>